<sequence length="339" mass="37903">MFGGNNSNPLLPVFVDETHIPYQASTSNQLQLFGSVPTGCGIDPVNYFGNDNITPMLRTNRRGMETEDISRQHKLQISLNNNVCQEDAARSGSIPNPNAVSTGLRLSYDDDERNSSVTSTSGSMTATPSFILSLGENIRTELDRQKEEFDHFVKIQEERLAKGIRDIKQRHVASFLAAIEKGVNKKLREKDLEIESMNRRNKELVEKINQVAAEAQNWHYRAKYNESVVMVLKNNLQNALSQGADQGKEGFGDSEVDDAISYIDPNNYLNIPGGPAKPLSRNYQGLKEHMTCGACKAKEVSMLLMPCRHLCLCKECDMLINICPVCQLIKTRSVEVYLS</sequence>
<name>A0A2P2MMA6_RHIMU</name>
<evidence type="ECO:0000256" key="5">
    <source>
        <dbReference type="SAM" id="Coils"/>
    </source>
</evidence>
<evidence type="ECO:0000313" key="8">
    <source>
        <dbReference type="EMBL" id="MBX31320.1"/>
    </source>
</evidence>
<evidence type="ECO:0000256" key="6">
    <source>
        <dbReference type="SAM" id="MobiDB-lite"/>
    </source>
</evidence>
<dbReference type="FunFam" id="1.10.1170.10:FF:000002">
    <property type="entry name" value="Baculoviral IAP repeat containing 7"/>
    <property type="match status" value="1"/>
</dbReference>
<dbReference type="PROSITE" id="PS50089">
    <property type="entry name" value="ZF_RING_2"/>
    <property type="match status" value="1"/>
</dbReference>
<dbReference type="PANTHER" id="PTHR42647:SF9">
    <property type="entry name" value="S-RIBONUCLEASE BINDING PROTEIN SBP1-RELATED"/>
    <property type="match status" value="1"/>
</dbReference>
<keyword evidence="2 4" id="KW-0863">Zinc-finger</keyword>
<proteinExistence type="predicted"/>
<dbReference type="PIRSF" id="PIRSF036836">
    <property type="entry name" value="RNase_bind_SBP1"/>
    <property type="match status" value="1"/>
</dbReference>
<evidence type="ECO:0000256" key="3">
    <source>
        <dbReference type="ARBA" id="ARBA00022833"/>
    </source>
</evidence>
<feature type="coiled-coil region" evidence="5">
    <location>
        <begin position="187"/>
        <end position="214"/>
    </location>
</feature>
<dbReference type="InterPro" id="IPR013083">
    <property type="entry name" value="Znf_RING/FYVE/PHD"/>
</dbReference>
<reference evidence="8" key="1">
    <citation type="submission" date="2018-02" db="EMBL/GenBank/DDBJ databases">
        <title>Rhizophora mucronata_Transcriptome.</title>
        <authorList>
            <person name="Meera S.P."/>
            <person name="Sreeshan A."/>
            <person name="Augustine A."/>
        </authorList>
    </citation>
    <scope>NUCLEOTIDE SEQUENCE</scope>
    <source>
        <tissue evidence="8">Leaf</tissue>
    </source>
</reference>
<dbReference type="InterPro" id="IPR001841">
    <property type="entry name" value="Znf_RING"/>
</dbReference>
<dbReference type="PANTHER" id="PTHR42647">
    <property type="entry name" value="SBP (S-RIBONUCLEASE BINDING PROTEIN) FAMILY PROTEIN"/>
    <property type="match status" value="1"/>
</dbReference>
<organism evidence="8">
    <name type="scientific">Rhizophora mucronata</name>
    <name type="common">Asiatic mangrove</name>
    <dbReference type="NCBI Taxonomy" id="61149"/>
    <lineage>
        <taxon>Eukaryota</taxon>
        <taxon>Viridiplantae</taxon>
        <taxon>Streptophyta</taxon>
        <taxon>Embryophyta</taxon>
        <taxon>Tracheophyta</taxon>
        <taxon>Spermatophyta</taxon>
        <taxon>Magnoliopsida</taxon>
        <taxon>eudicotyledons</taxon>
        <taxon>Gunneridae</taxon>
        <taxon>Pentapetalae</taxon>
        <taxon>rosids</taxon>
        <taxon>fabids</taxon>
        <taxon>Malpighiales</taxon>
        <taxon>Rhizophoraceae</taxon>
        <taxon>Rhizophora</taxon>
    </lineage>
</organism>
<evidence type="ECO:0000256" key="4">
    <source>
        <dbReference type="PROSITE-ProRule" id="PRU00175"/>
    </source>
</evidence>
<accession>A0A2P2MMA6</accession>
<dbReference type="GO" id="GO:0004842">
    <property type="term" value="F:ubiquitin-protein transferase activity"/>
    <property type="evidence" value="ECO:0007669"/>
    <property type="project" value="TreeGrafter"/>
</dbReference>
<dbReference type="EMBL" id="GGEC01050836">
    <property type="protein sequence ID" value="MBX31320.1"/>
    <property type="molecule type" value="Transcribed_RNA"/>
</dbReference>
<feature type="domain" description="RING-type" evidence="7">
    <location>
        <begin position="292"/>
        <end position="327"/>
    </location>
</feature>
<keyword evidence="3" id="KW-0862">Zinc</keyword>
<dbReference type="GO" id="GO:0008270">
    <property type="term" value="F:zinc ion binding"/>
    <property type="evidence" value="ECO:0007669"/>
    <property type="project" value="UniProtKB-KW"/>
</dbReference>
<dbReference type="Pfam" id="PF13920">
    <property type="entry name" value="zf-C3HC4_3"/>
    <property type="match status" value="1"/>
</dbReference>
<dbReference type="FunFam" id="3.30.40.10:FF:000239">
    <property type="entry name" value="probable BOI-related E3 ubiquitin-protein ligase 2"/>
    <property type="match status" value="1"/>
</dbReference>
<evidence type="ECO:0000256" key="1">
    <source>
        <dbReference type="ARBA" id="ARBA00022723"/>
    </source>
</evidence>
<evidence type="ECO:0000256" key="2">
    <source>
        <dbReference type="ARBA" id="ARBA00022771"/>
    </source>
</evidence>
<feature type="region of interest" description="Disordered" evidence="6">
    <location>
        <begin position="88"/>
        <end position="123"/>
    </location>
</feature>
<dbReference type="AlphaFoldDB" id="A0A2P2MMA6"/>
<dbReference type="Gene3D" id="3.30.40.10">
    <property type="entry name" value="Zinc/RING finger domain, C3HC4 (zinc finger)"/>
    <property type="match status" value="1"/>
</dbReference>
<keyword evidence="5" id="KW-0175">Coiled coil</keyword>
<evidence type="ECO:0000259" key="7">
    <source>
        <dbReference type="PROSITE" id="PS50089"/>
    </source>
</evidence>
<keyword evidence="1" id="KW-0479">Metal-binding</keyword>
<protein>
    <submittedName>
        <fullName evidence="8">Uncharacterized protein MANES_12G026700</fullName>
    </submittedName>
</protein>